<evidence type="ECO:0000313" key="1">
    <source>
        <dbReference type="EMBL" id="KAK3701480.1"/>
    </source>
</evidence>
<gene>
    <name evidence="1" type="ORF">LTR37_015454</name>
</gene>
<reference evidence="1" key="1">
    <citation type="submission" date="2023-07" db="EMBL/GenBank/DDBJ databases">
        <title>Black Yeasts Isolated from many extreme environments.</title>
        <authorList>
            <person name="Coleine C."/>
            <person name="Stajich J.E."/>
            <person name="Selbmann L."/>
        </authorList>
    </citation>
    <scope>NUCLEOTIDE SEQUENCE</scope>
    <source>
        <strain evidence="1">CCFEE 5714</strain>
    </source>
</reference>
<name>A0ACC3MSB0_9PEZI</name>
<comment type="caution">
    <text evidence="1">The sequence shown here is derived from an EMBL/GenBank/DDBJ whole genome shotgun (WGS) entry which is preliminary data.</text>
</comment>
<sequence length="439" mass="47165">MKSSILVVAISGLLTGAFPPEMMAMFSDIEARQVPSTDAAQKLSRDRTNCGPTPCSGFNAKEQLVSTSGQNAYASPKAGQIRGPCPGLNAAANHGYLSRSGVTTIPETIAGLSAAFGMSPELSAFLAAYAVIFVGNPLLGTWSIGGPPPSSILTGGLLGGAQGISYSHNVYEGDASIGRKDAYLNNGDAHSLDIKRFTEVYALGLKDDRYTLDMFAQDFLKKSQQSIATNPYYFAAPFSGTLVAPVAYNFVINLMSNHSASEPSGYLDGYNFKQFFGVSGDYPNFKWLKGQERIPENWYRRPSTNQYGIANGFLDFATNFAAYPDSLKLGGNTNGVNTYVGVNLSDLTGGAYNADDLLSLKTGKAACFYAQLAQVLVPDAALPLVGELAAILRLVNKWIKPITGSWDCPFIGQYDQTLFNQFPGYKYRPKGPATNYMKQ</sequence>
<dbReference type="Proteomes" id="UP001281147">
    <property type="component" value="Unassembled WGS sequence"/>
</dbReference>
<organism evidence="1 2">
    <name type="scientific">Vermiconidia calcicola</name>
    <dbReference type="NCBI Taxonomy" id="1690605"/>
    <lineage>
        <taxon>Eukaryota</taxon>
        <taxon>Fungi</taxon>
        <taxon>Dikarya</taxon>
        <taxon>Ascomycota</taxon>
        <taxon>Pezizomycotina</taxon>
        <taxon>Dothideomycetes</taxon>
        <taxon>Dothideomycetidae</taxon>
        <taxon>Mycosphaerellales</taxon>
        <taxon>Extremaceae</taxon>
        <taxon>Vermiconidia</taxon>
    </lineage>
</organism>
<dbReference type="EMBL" id="JAUTXU010000173">
    <property type="protein sequence ID" value="KAK3701480.1"/>
    <property type="molecule type" value="Genomic_DNA"/>
</dbReference>
<keyword evidence="2" id="KW-1185">Reference proteome</keyword>
<accession>A0ACC3MSB0</accession>
<evidence type="ECO:0000313" key="2">
    <source>
        <dbReference type="Proteomes" id="UP001281147"/>
    </source>
</evidence>
<protein>
    <submittedName>
        <fullName evidence="1">Uncharacterized protein</fullName>
    </submittedName>
</protein>
<proteinExistence type="predicted"/>